<dbReference type="EMBL" id="CADCXU010015097">
    <property type="protein sequence ID" value="CAB0004545.1"/>
    <property type="molecule type" value="Genomic_DNA"/>
</dbReference>
<proteinExistence type="predicted"/>
<dbReference type="AlphaFoldDB" id="A0A6H5GN74"/>
<keyword evidence="2" id="KW-1185">Reference proteome</keyword>
<evidence type="ECO:0000313" key="1">
    <source>
        <dbReference type="EMBL" id="CAB0004545.1"/>
    </source>
</evidence>
<protein>
    <submittedName>
        <fullName evidence="1">Uncharacterized protein</fullName>
    </submittedName>
</protein>
<organism evidence="1 2">
    <name type="scientific">Nesidiocoris tenuis</name>
    <dbReference type="NCBI Taxonomy" id="355587"/>
    <lineage>
        <taxon>Eukaryota</taxon>
        <taxon>Metazoa</taxon>
        <taxon>Ecdysozoa</taxon>
        <taxon>Arthropoda</taxon>
        <taxon>Hexapoda</taxon>
        <taxon>Insecta</taxon>
        <taxon>Pterygota</taxon>
        <taxon>Neoptera</taxon>
        <taxon>Paraneoptera</taxon>
        <taxon>Hemiptera</taxon>
        <taxon>Heteroptera</taxon>
        <taxon>Panheteroptera</taxon>
        <taxon>Cimicomorpha</taxon>
        <taxon>Miridae</taxon>
        <taxon>Dicyphina</taxon>
        <taxon>Nesidiocoris</taxon>
    </lineage>
</organism>
<name>A0A6H5GN74_9HEMI</name>
<accession>A0A6H5GN74</accession>
<reference evidence="1 2" key="1">
    <citation type="submission" date="2020-02" db="EMBL/GenBank/DDBJ databases">
        <authorList>
            <person name="Ferguson B K."/>
        </authorList>
    </citation>
    <scope>NUCLEOTIDE SEQUENCE [LARGE SCALE GENOMIC DNA]</scope>
</reference>
<sequence>MNDLWKLHRKKSEMENMNGQIGDVVPRNHNSNFSGTIFSKTETLGGGHDCHVSNDQFVNMNLTRSFQKRAFSNG</sequence>
<dbReference type="Proteomes" id="UP000479000">
    <property type="component" value="Unassembled WGS sequence"/>
</dbReference>
<evidence type="ECO:0000313" key="2">
    <source>
        <dbReference type="Proteomes" id="UP000479000"/>
    </source>
</evidence>
<gene>
    <name evidence="1" type="ORF">NTEN_LOCUS10022</name>
</gene>